<keyword evidence="2" id="KW-0496">Mitochondrion</keyword>
<feature type="transmembrane region" description="Helical" evidence="1">
    <location>
        <begin position="52"/>
        <end position="74"/>
    </location>
</feature>
<keyword evidence="1" id="KW-1133">Transmembrane helix</keyword>
<keyword evidence="1" id="KW-0472">Membrane</keyword>
<reference evidence="2" key="1">
    <citation type="submission" date="2016-12" db="EMBL/GenBank/DDBJ databases">
        <title>A first mitochondrial genomes of three bathynellaceans (Malacostraca: Syncarida: Bathynellacea), and their phylogenetic position in Malacostraca.</title>
        <authorList>
            <person name="Song J.-H."/>
            <person name="Cho J.-L."/>
            <person name="Min G.-S."/>
        </authorList>
    </citation>
    <scope>NUCLEOTIDE SEQUENCE</scope>
    <source>
        <strain evidence="2">B</strain>
    </source>
</reference>
<proteinExistence type="predicted"/>
<dbReference type="AlphaFoldDB" id="A0A7R6D8J5"/>
<feature type="transmembrane region" description="Helical" evidence="1">
    <location>
        <begin position="21"/>
        <end position="40"/>
    </location>
</feature>
<organism evidence="2">
    <name type="scientific">Arisubathynella cheongmiensis</name>
    <dbReference type="NCBI Taxonomy" id="2025387"/>
    <lineage>
        <taxon>Eukaryota</taxon>
        <taxon>Metazoa</taxon>
        <taxon>Ecdysozoa</taxon>
        <taxon>Arthropoda</taxon>
        <taxon>Crustacea</taxon>
        <taxon>Multicrustacea</taxon>
        <taxon>Malacostraca</taxon>
        <taxon>Eumalacostraca</taxon>
        <taxon>Syncarida</taxon>
        <taxon>Bathynellacea</taxon>
        <taxon>Parabathynellidae</taxon>
        <taxon>Arisubathynella</taxon>
    </lineage>
</organism>
<protein>
    <submittedName>
        <fullName evidence="2">NADH dehydrogenase subunit 4L</fullName>
    </submittedName>
</protein>
<name>A0A7R6D8J5_9CRUS</name>
<sequence length="92" mass="10831">MIFKLYLSIMMIMITTYINKRNQCLVSLLILEIMSFYILILSIKMLTYFFSSYLSIALIMFIVLESLLGMLLMINITREQGNNMLEKSLMLQ</sequence>
<geneLocation type="mitochondrion" evidence="2"/>
<keyword evidence="1" id="KW-0812">Transmembrane</keyword>
<dbReference type="Gene3D" id="1.10.287.3510">
    <property type="match status" value="1"/>
</dbReference>
<accession>A0A7R6D8J5</accession>
<dbReference type="EMBL" id="KY310670">
    <property type="protein sequence ID" value="ASV72579.1"/>
    <property type="molecule type" value="Genomic_DNA"/>
</dbReference>
<evidence type="ECO:0000256" key="1">
    <source>
        <dbReference type="SAM" id="Phobius"/>
    </source>
</evidence>
<gene>
    <name evidence="2" type="primary">nad4L</name>
</gene>
<evidence type="ECO:0000313" key="2">
    <source>
        <dbReference type="EMBL" id="ASV72579.1"/>
    </source>
</evidence>